<dbReference type="GO" id="GO:0003677">
    <property type="term" value="F:DNA binding"/>
    <property type="evidence" value="ECO:0007669"/>
    <property type="project" value="InterPro"/>
</dbReference>
<dbReference type="Gene3D" id="1.10.1740.10">
    <property type="match status" value="1"/>
</dbReference>
<evidence type="ECO:0000256" key="2">
    <source>
        <dbReference type="ARBA" id="ARBA00023015"/>
    </source>
</evidence>
<dbReference type="Pfam" id="PF08281">
    <property type="entry name" value="Sigma70_r4_2"/>
    <property type="match status" value="1"/>
</dbReference>
<evidence type="ECO:0000313" key="7">
    <source>
        <dbReference type="EMBL" id="QVL34699.1"/>
    </source>
</evidence>
<dbReference type="Proteomes" id="UP000676194">
    <property type="component" value="Chromosome"/>
</dbReference>
<organism evidence="7 8">
    <name type="scientific">Telmatocola sphagniphila</name>
    <dbReference type="NCBI Taxonomy" id="1123043"/>
    <lineage>
        <taxon>Bacteria</taxon>
        <taxon>Pseudomonadati</taxon>
        <taxon>Planctomycetota</taxon>
        <taxon>Planctomycetia</taxon>
        <taxon>Gemmatales</taxon>
        <taxon>Gemmataceae</taxon>
    </lineage>
</organism>
<dbReference type="InterPro" id="IPR039425">
    <property type="entry name" value="RNA_pol_sigma-70-like"/>
</dbReference>
<dbReference type="GO" id="GO:0016987">
    <property type="term" value="F:sigma factor activity"/>
    <property type="evidence" value="ECO:0007669"/>
    <property type="project" value="UniProtKB-KW"/>
</dbReference>
<dbReference type="Pfam" id="PF04542">
    <property type="entry name" value="Sigma70_r2"/>
    <property type="match status" value="1"/>
</dbReference>
<gene>
    <name evidence="7" type="ORF">KIH39_12560</name>
</gene>
<keyword evidence="8" id="KW-1185">Reference proteome</keyword>
<evidence type="ECO:0000259" key="5">
    <source>
        <dbReference type="Pfam" id="PF04542"/>
    </source>
</evidence>
<name>A0A8E6EVA3_9BACT</name>
<dbReference type="PANTHER" id="PTHR43133:SF51">
    <property type="entry name" value="RNA POLYMERASE SIGMA FACTOR"/>
    <property type="match status" value="1"/>
</dbReference>
<accession>A0A8E6EVA3</accession>
<keyword evidence="3" id="KW-0731">Sigma factor</keyword>
<protein>
    <submittedName>
        <fullName evidence="7">RNA polymerase sigma factor</fullName>
    </submittedName>
</protein>
<evidence type="ECO:0000256" key="4">
    <source>
        <dbReference type="ARBA" id="ARBA00023163"/>
    </source>
</evidence>
<dbReference type="NCBIfam" id="TIGR02937">
    <property type="entry name" value="sigma70-ECF"/>
    <property type="match status" value="1"/>
</dbReference>
<dbReference type="Gene3D" id="1.10.10.10">
    <property type="entry name" value="Winged helix-like DNA-binding domain superfamily/Winged helix DNA-binding domain"/>
    <property type="match status" value="1"/>
</dbReference>
<evidence type="ECO:0000256" key="3">
    <source>
        <dbReference type="ARBA" id="ARBA00023082"/>
    </source>
</evidence>
<dbReference type="SUPFAM" id="SSF88659">
    <property type="entry name" value="Sigma3 and sigma4 domains of RNA polymerase sigma factors"/>
    <property type="match status" value="1"/>
</dbReference>
<dbReference type="InterPro" id="IPR013325">
    <property type="entry name" value="RNA_pol_sigma_r2"/>
</dbReference>
<dbReference type="KEGG" id="tsph:KIH39_12560"/>
<sequence length="185" mass="21939">MRDPSQIQREAFLRQAVLRGDEAAWKVLYDDSFVLLERYILWRCGQRRDWAEEIVQETWLIAVRKIREFDQQQAQFARWLSGIAGNLLRNQLRKWLKDVKRRSPLIDEAREDSPVENDGERIALALSELSERNERVLKQKYLEQLTVEQIASDWGETPKAIESLLTRAREAFREAFERKVDHASK</sequence>
<feature type="domain" description="RNA polymerase sigma-70 region 2" evidence="5">
    <location>
        <begin position="39"/>
        <end position="94"/>
    </location>
</feature>
<dbReference type="PANTHER" id="PTHR43133">
    <property type="entry name" value="RNA POLYMERASE ECF-TYPE SIGMA FACTO"/>
    <property type="match status" value="1"/>
</dbReference>
<evidence type="ECO:0000259" key="6">
    <source>
        <dbReference type="Pfam" id="PF08281"/>
    </source>
</evidence>
<dbReference type="InterPro" id="IPR013324">
    <property type="entry name" value="RNA_pol_sigma_r3/r4-like"/>
</dbReference>
<feature type="domain" description="RNA polymerase sigma factor 70 region 4 type 2" evidence="6">
    <location>
        <begin position="120"/>
        <end position="171"/>
    </location>
</feature>
<dbReference type="InterPro" id="IPR036388">
    <property type="entry name" value="WH-like_DNA-bd_sf"/>
</dbReference>
<dbReference type="InterPro" id="IPR014284">
    <property type="entry name" value="RNA_pol_sigma-70_dom"/>
</dbReference>
<evidence type="ECO:0000256" key="1">
    <source>
        <dbReference type="ARBA" id="ARBA00010641"/>
    </source>
</evidence>
<dbReference type="SUPFAM" id="SSF88946">
    <property type="entry name" value="Sigma2 domain of RNA polymerase sigma factors"/>
    <property type="match status" value="1"/>
</dbReference>
<reference evidence="7" key="1">
    <citation type="submission" date="2021-05" db="EMBL/GenBank/DDBJ databases">
        <title>Complete genome sequence of the cellulolytic planctomycete Telmatocola sphagniphila SP2T and characterization of the first cellulase from planctomycetes.</title>
        <authorList>
            <person name="Rakitin A.L."/>
            <person name="Beletsky A.V."/>
            <person name="Naumoff D.G."/>
            <person name="Kulichevskaya I.S."/>
            <person name="Mardanov A.V."/>
            <person name="Ravin N.V."/>
            <person name="Dedysh S.N."/>
        </authorList>
    </citation>
    <scope>NUCLEOTIDE SEQUENCE</scope>
    <source>
        <strain evidence="7">SP2T</strain>
    </source>
</reference>
<keyword evidence="4" id="KW-0804">Transcription</keyword>
<dbReference type="AlphaFoldDB" id="A0A8E6EVA3"/>
<keyword evidence="2" id="KW-0805">Transcription regulation</keyword>
<comment type="similarity">
    <text evidence="1">Belongs to the sigma-70 factor family. ECF subfamily.</text>
</comment>
<dbReference type="InterPro" id="IPR013249">
    <property type="entry name" value="RNA_pol_sigma70_r4_t2"/>
</dbReference>
<dbReference type="EMBL" id="CP074694">
    <property type="protein sequence ID" value="QVL34699.1"/>
    <property type="molecule type" value="Genomic_DNA"/>
</dbReference>
<proteinExistence type="inferred from homology"/>
<dbReference type="InterPro" id="IPR007627">
    <property type="entry name" value="RNA_pol_sigma70_r2"/>
</dbReference>
<dbReference type="GO" id="GO:0006352">
    <property type="term" value="P:DNA-templated transcription initiation"/>
    <property type="evidence" value="ECO:0007669"/>
    <property type="project" value="InterPro"/>
</dbReference>
<evidence type="ECO:0000313" key="8">
    <source>
        <dbReference type="Proteomes" id="UP000676194"/>
    </source>
</evidence>
<dbReference type="RefSeq" id="WP_213499944.1">
    <property type="nucleotide sequence ID" value="NZ_CP074694.1"/>
</dbReference>